<reference evidence="4" key="1">
    <citation type="submission" date="2017-06" db="EMBL/GenBank/DDBJ databases">
        <title>Capnocytophaga spp. assemblies.</title>
        <authorList>
            <person name="Gulvik C.A."/>
        </authorList>
    </citation>
    <scope>NUCLEOTIDE SEQUENCE [LARGE SCALE GENOMIC DNA]</scope>
    <source>
        <strain evidence="4">H1496</strain>
    </source>
</reference>
<feature type="signal peptide" evidence="1">
    <location>
        <begin position="1"/>
        <end position="26"/>
    </location>
</feature>
<dbReference type="AlphaFoldDB" id="A0A250FNQ1"/>
<dbReference type="EMBL" id="CP022386">
    <property type="protein sequence ID" value="ATA86651.1"/>
    <property type="molecule type" value="Genomic_DNA"/>
</dbReference>
<dbReference type="GeneID" id="84807997"/>
<feature type="domain" description="DUF4476" evidence="2">
    <location>
        <begin position="195"/>
        <end position="280"/>
    </location>
</feature>
<evidence type="ECO:0000313" key="3">
    <source>
        <dbReference type="EMBL" id="ATA86651.1"/>
    </source>
</evidence>
<gene>
    <name evidence="3" type="ORF">CGC50_05385</name>
</gene>
<dbReference type="OrthoDB" id="1033069at2"/>
<dbReference type="KEGG" id="cgh:CGC50_05385"/>
<proteinExistence type="predicted"/>
<organism evidence="3 4">
    <name type="scientific">Capnocytophaga gingivalis</name>
    <dbReference type="NCBI Taxonomy" id="1017"/>
    <lineage>
        <taxon>Bacteria</taxon>
        <taxon>Pseudomonadati</taxon>
        <taxon>Bacteroidota</taxon>
        <taxon>Flavobacteriia</taxon>
        <taxon>Flavobacteriales</taxon>
        <taxon>Flavobacteriaceae</taxon>
        <taxon>Capnocytophaga</taxon>
    </lineage>
</organism>
<dbReference type="Pfam" id="PF14771">
    <property type="entry name" value="DUF4476"/>
    <property type="match status" value="1"/>
</dbReference>
<name>A0A250FNQ1_9FLAO</name>
<dbReference type="RefSeq" id="WP_095910000.1">
    <property type="nucleotide sequence ID" value="NZ_CP022386.1"/>
</dbReference>
<sequence length="286" mass="33167">MRKTFLKKAFCSILFLAAAMGYSQEAGSIGTLLRNEAKASDINSVRIQVDVQGGSQRKPNLGDYRTPPSQYTWNPAPYGYSEVFLRIADRGYFTVVLGDQQISSPSGKFRFFDVRSGALPLSIYLNGFLVYQTTLRTAENQRSVLDYFVQYGLYELERYPIEKDWYGGEWNDIWNNPYRAGRQLSHAPHIQVMPQEVFSNFFAAYKRLTFDNERIGFIRQQQNTAYTAAQIKDLLSRFDFDNNKVDMGKLLFPLCADRGNFFIVYDIFTYDSYKRQLMDFVASYRQ</sequence>
<dbReference type="Proteomes" id="UP000217250">
    <property type="component" value="Chromosome"/>
</dbReference>
<feature type="chain" id="PRO_5012851989" description="DUF4476 domain-containing protein" evidence="1">
    <location>
        <begin position="27"/>
        <end position="286"/>
    </location>
</feature>
<dbReference type="InterPro" id="IPR028011">
    <property type="entry name" value="DUF4476"/>
</dbReference>
<evidence type="ECO:0000313" key="4">
    <source>
        <dbReference type="Proteomes" id="UP000217250"/>
    </source>
</evidence>
<evidence type="ECO:0000256" key="1">
    <source>
        <dbReference type="SAM" id="SignalP"/>
    </source>
</evidence>
<keyword evidence="1" id="KW-0732">Signal</keyword>
<accession>A0A250FNQ1</accession>
<protein>
    <recommendedName>
        <fullName evidence="2">DUF4476 domain-containing protein</fullName>
    </recommendedName>
</protein>
<evidence type="ECO:0000259" key="2">
    <source>
        <dbReference type="Pfam" id="PF14771"/>
    </source>
</evidence>